<dbReference type="InParanoid" id="A0A146G8W5"/>
<dbReference type="CDD" id="cd02853">
    <property type="entry name" value="E_set_MTHase_like_N"/>
    <property type="match status" value="1"/>
</dbReference>
<dbReference type="SUPFAM" id="SSF81296">
    <property type="entry name" value="E set domains"/>
    <property type="match status" value="1"/>
</dbReference>
<evidence type="ECO:0000313" key="20">
    <source>
        <dbReference type="Proteomes" id="UP000076023"/>
    </source>
</evidence>
<dbReference type="PIRSF" id="PIRSF006337">
    <property type="entry name" value="Trehalose_TreZ"/>
    <property type="match status" value="1"/>
</dbReference>
<keyword evidence="6" id="KW-0963">Cytoplasm</keyword>
<evidence type="ECO:0000256" key="7">
    <source>
        <dbReference type="ARBA" id="ARBA00022801"/>
    </source>
</evidence>
<dbReference type="Gene3D" id="1.10.10.760">
    <property type="entry name" value="E-set domains of sugar-utilizing enzymes"/>
    <property type="match status" value="1"/>
</dbReference>
<dbReference type="Gene3D" id="3.20.20.80">
    <property type="entry name" value="Glycosidases"/>
    <property type="match status" value="1"/>
</dbReference>
<dbReference type="SMART" id="SM00642">
    <property type="entry name" value="Aamy"/>
    <property type="match status" value="1"/>
</dbReference>
<comment type="pathway">
    <text evidence="2 14">Glycan biosynthesis; trehalose biosynthesis.</text>
</comment>
<comment type="similarity">
    <text evidence="3 14">Belongs to the glycosyl hydrolase 13 family.</text>
</comment>
<dbReference type="GO" id="GO:0005992">
    <property type="term" value="P:trehalose biosynthetic process"/>
    <property type="evidence" value="ECO:0007669"/>
    <property type="project" value="UniProtKB-UniRule"/>
</dbReference>
<evidence type="ECO:0000256" key="11">
    <source>
        <dbReference type="ARBA" id="ARBA00033284"/>
    </source>
</evidence>
<dbReference type="Gene3D" id="2.60.40.10">
    <property type="entry name" value="Immunoglobulins"/>
    <property type="match status" value="1"/>
</dbReference>
<evidence type="ECO:0000256" key="17">
    <source>
        <dbReference type="PIRSR" id="PIRSR006337-3"/>
    </source>
</evidence>
<feature type="binding site" evidence="16">
    <location>
        <begin position="319"/>
        <end position="323"/>
    </location>
    <ligand>
        <name>substrate</name>
    </ligand>
</feature>
<dbReference type="AlphaFoldDB" id="A0A146G8W5"/>
<evidence type="ECO:0000256" key="14">
    <source>
        <dbReference type="PIRNR" id="PIRNR006337"/>
    </source>
</evidence>
<dbReference type="UniPathway" id="UPA00299"/>
<dbReference type="InterPro" id="IPR014756">
    <property type="entry name" value="Ig_E-set"/>
</dbReference>
<protein>
    <recommendedName>
        <fullName evidence="5 13">Malto-oligosyltrehalose trehalohydrolase</fullName>
        <shortName evidence="14">MTHase</shortName>
        <ecNumber evidence="4 13">3.2.1.141</ecNumber>
    </recommendedName>
    <alternativeName>
        <fullName evidence="11 14">4-alpha-D-((1-&gt;4)-alpha-D-glucano)trehalose trehalohydrolase</fullName>
    </alternativeName>
    <alternativeName>
        <fullName evidence="10 14">Maltooligosyl trehalose trehalohydrolase</fullName>
    </alternativeName>
</protein>
<name>A0A146G8W5_TERSA</name>
<dbReference type="InterPro" id="IPR044901">
    <property type="entry name" value="Trehalose_TreZ_E-set_sf"/>
</dbReference>
<feature type="binding site" evidence="16">
    <location>
        <begin position="261"/>
        <end position="266"/>
    </location>
    <ligand>
        <name>substrate</name>
    </ligand>
</feature>
<dbReference type="InterPro" id="IPR006047">
    <property type="entry name" value="GH13_cat_dom"/>
</dbReference>
<dbReference type="CDD" id="cd11325">
    <property type="entry name" value="AmyAc_GTHase"/>
    <property type="match status" value="1"/>
</dbReference>
<dbReference type="InterPro" id="IPR013783">
    <property type="entry name" value="Ig-like_fold"/>
</dbReference>
<comment type="subcellular location">
    <subcellularLocation>
        <location evidence="1 15">Cytoplasm</location>
    </subcellularLocation>
</comment>
<comment type="catalytic activity">
    <reaction evidence="12 14">
        <text>hydrolysis of (1-&gt;4)-alpha-D-glucosidic linkage in 4-alpha-D-[(1-&gt;4)-alpha-D-glucanosyl]n trehalose to yield trehalose and (1-&gt;4)-alpha-D-glucan.</text>
        <dbReference type="EC" id="3.2.1.141"/>
    </reaction>
</comment>
<feature type="site" description="Transition state stabilizer" evidence="17">
    <location>
        <position position="389"/>
    </location>
</feature>
<keyword evidence="7 14" id="KW-0378">Hydrolase</keyword>
<dbReference type="InterPro" id="IPR017853">
    <property type="entry name" value="GH"/>
</dbReference>
<sequence length="608" mass="67956">MEHMIGATWTGNAVFYRVWAPKFSSVAVEVHRDGKTRAIALSRAEGGYFIGEDPEGRPGDTYGYRLNEGDQILPDPASRALSGGVHGRSLVIDPAAFNWTDQGWRSPALRDLVVYELHIGTFTQAGTFLAAKDRLPYLRTLGITAIELMPLADFPGTRNWGYDGVQIYAPASCYGTPDDLRSLVDAAHGEGIAVILDVVYNHLGPDGNYLSAFSPYYFHSRHHTPWGNGFNFDADHCAPVREYFRANPGYWMDEFHIDGFRFDAAHEIQDDTTPHILAEMTDEIHKRGGFAIAEDDRNEARMLTPTSQGGMGFDGVWADDFHHSIRVTLTGENHSYLGNFTGGATEAGAVLEEGWLYHGQKAPVTGKPRGTPGGHLPPHQFVHCLSNHDQVGNRAFGDRISQVTSLSGYRAISMLLCLSPYTPMLFMGQEWAATSPFLFFTDHNEKLGKLVIEGRRKEFASFPEFADAETRERIPSPQDQETFLKSKLRWDEVEREPHALVLSLYRECLQLRRKEAAFRPCARDGYRTECEKDTLRILWTGSDTEWLLVTHLGEACEISPGGTWQSVLSSEEIRFGGIRTAHSEVEALQFRGPESILLKRSLPGTRTK</sequence>
<feature type="active site" description="Nucleophile" evidence="15">
    <location>
        <position position="263"/>
    </location>
</feature>
<evidence type="ECO:0000256" key="12">
    <source>
        <dbReference type="ARBA" id="ARBA00034013"/>
    </source>
</evidence>
<dbReference type="GO" id="GO:0005737">
    <property type="term" value="C:cytoplasm"/>
    <property type="evidence" value="ECO:0007669"/>
    <property type="project" value="UniProtKB-SubCell"/>
</dbReference>
<evidence type="ECO:0000256" key="16">
    <source>
        <dbReference type="PIRSR" id="PIRSR006337-2"/>
    </source>
</evidence>
<evidence type="ECO:0000256" key="13">
    <source>
        <dbReference type="NCBIfam" id="TIGR02402"/>
    </source>
</evidence>
<keyword evidence="20" id="KW-1185">Reference proteome</keyword>
<feature type="binding site" evidence="16">
    <location>
        <begin position="388"/>
        <end position="393"/>
    </location>
    <ligand>
        <name>substrate</name>
    </ligand>
</feature>
<evidence type="ECO:0000256" key="1">
    <source>
        <dbReference type="ARBA" id="ARBA00004496"/>
    </source>
</evidence>
<comment type="caution">
    <text evidence="19">The sequence shown here is derived from an EMBL/GenBank/DDBJ whole genome shotgun (WGS) entry which is preliminary data.</text>
</comment>
<dbReference type="PANTHER" id="PTHR43651">
    <property type="entry name" value="1,4-ALPHA-GLUCAN-BRANCHING ENZYME"/>
    <property type="match status" value="1"/>
</dbReference>
<dbReference type="NCBIfam" id="TIGR02402">
    <property type="entry name" value="trehalose_TreZ"/>
    <property type="match status" value="1"/>
</dbReference>
<dbReference type="EC" id="3.2.1.141" evidence="4 13"/>
<gene>
    <name evidence="19" type="ORF">TSACC_21738</name>
</gene>
<feature type="active site" description="Proton donor" evidence="15">
    <location>
        <position position="294"/>
    </location>
</feature>
<dbReference type="GO" id="GO:0033942">
    <property type="term" value="F:4-alpha-D-(1-&gt;4)-alpha-D-glucanotrehalose trehalohydrolase activity"/>
    <property type="evidence" value="ECO:0007669"/>
    <property type="project" value="UniProtKB-EC"/>
</dbReference>
<proteinExistence type="inferred from homology"/>
<reference evidence="20" key="1">
    <citation type="journal article" date="2017" name="Genome Announc.">
        <title>Draft Genome Sequence of Terrimicrobium sacchariphilum NM-5T, a Facultative Anaerobic Soil Bacterium of the Class Spartobacteria.</title>
        <authorList>
            <person name="Qiu Y.L."/>
            <person name="Tourlousse D.M."/>
            <person name="Matsuura N."/>
            <person name="Ohashi A."/>
            <person name="Sekiguchi Y."/>
        </authorList>
    </citation>
    <scope>NUCLEOTIDE SEQUENCE [LARGE SCALE GENOMIC DNA]</scope>
    <source>
        <strain evidence="20">NM-5</strain>
    </source>
</reference>
<dbReference type="SUPFAM" id="SSF51445">
    <property type="entry name" value="(Trans)glycosidases"/>
    <property type="match status" value="1"/>
</dbReference>
<evidence type="ECO:0000256" key="4">
    <source>
        <dbReference type="ARBA" id="ARBA00012268"/>
    </source>
</evidence>
<dbReference type="EMBL" id="BDCO01000002">
    <property type="protein sequence ID" value="GAT33324.1"/>
    <property type="molecule type" value="Genomic_DNA"/>
</dbReference>
<evidence type="ECO:0000313" key="19">
    <source>
        <dbReference type="EMBL" id="GAT33324.1"/>
    </source>
</evidence>
<evidence type="ECO:0000256" key="8">
    <source>
        <dbReference type="ARBA" id="ARBA00023277"/>
    </source>
</evidence>
<evidence type="ECO:0000256" key="5">
    <source>
        <dbReference type="ARBA" id="ARBA00015938"/>
    </source>
</evidence>
<accession>A0A146G8W5</accession>
<evidence type="ECO:0000259" key="18">
    <source>
        <dbReference type="SMART" id="SM00642"/>
    </source>
</evidence>
<evidence type="ECO:0000256" key="15">
    <source>
        <dbReference type="PIRSR" id="PIRSR006337-1"/>
    </source>
</evidence>
<keyword evidence="8" id="KW-0119">Carbohydrate metabolism</keyword>
<evidence type="ECO:0000256" key="2">
    <source>
        <dbReference type="ARBA" id="ARBA00005199"/>
    </source>
</evidence>
<evidence type="ECO:0000256" key="6">
    <source>
        <dbReference type="ARBA" id="ARBA00022490"/>
    </source>
</evidence>
<evidence type="ECO:0000256" key="3">
    <source>
        <dbReference type="ARBA" id="ARBA00008061"/>
    </source>
</evidence>
<feature type="domain" description="Glycosyl hydrolase family 13 catalytic" evidence="18">
    <location>
        <begin position="91"/>
        <end position="455"/>
    </location>
</feature>
<dbReference type="Proteomes" id="UP000076023">
    <property type="component" value="Unassembled WGS sequence"/>
</dbReference>
<keyword evidence="9 14" id="KW-0326">Glycosidase</keyword>
<dbReference type="Pfam" id="PF00128">
    <property type="entry name" value="Alpha-amylase"/>
    <property type="match status" value="1"/>
</dbReference>
<dbReference type="PANTHER" id="PTHR43651:SF11">
    <property type="entry name" value="MALTO-OLIGOSYLTREHALOSE TREHALOHYDROLASE"/>
    <property type="match status" value="1"/>
</dbReference>
<dbReference type="STRING" id="690879.TSACC_21738"/>
<dbReference type="InterPro" id="IPR012768">
    <property type="entry name" value="Trehalose_TreZ"/>
</dbReference>
<organism evidence="19 20">
    <name type="scientific">Terrimicrobium sacchariphilum</name>
    <dbReference type="NCBI Taxonomy" id="690879"/>
    <lineage>
        <taxon>Bacteria</taxon>
        <taxon>Pseudomonadati</taxon>
        <taxon>Verrucomicrobiota</taxon>
        <taxon>Terrimicrobiia</taxon>
        <taxon>Terrimicrobiales</taxon>
        <taxon>Terrimicrobiaceae</taxon>
        <taxon>Terrimicrobium</taxon>
    </lineage>
</organism>
<evidence type="ECO:0000256" key="9">
    <source>
        <dbReference type="ARBA" id="ARBA00023295"/>
    </source>
</evidence>
<evidence type="ECO:0000256" key="10">
    <source>
        <dbReference type="ARBA" id="ARBA00032057"/>
    </source>
</evidence>